<dbReference type="Pfam" id="PF13472">
    <property type="entry name" value="Lipase_GDSL_2"/>
    <property type="match status" value="1"/>
</dbReference>
<comment type="caution">
    <text evidence="2">The sequence shown here is derived from an EMBL/GenBank/DDBJ whole genome shotgun (WGS) entry which is preliminary data.</text>
</comment>
<evidence type="ECO:0000259" key="1">
    <source>
        <dbReference type="Pfam" id="PF13472"/>
    </source>
</evidence>
<keyword evidence="3" id="KW-1185">Reference proteome</keyword>
<organism evidence="2 3">
    <name type="scientific">Prosthecobacter dejongeii</name>
    <dbReference type="NCBI Taxonomy" id="48465"/>
    <lineage>
        <taxon>Bacteria</taxon>
        <taxon>Pseudomonadati</taxon>
        <taxon>Verrucomicrobiota</taxon>
        <taxon>Verrucomicrobiia</taxon>
        <taxon>Verrucomicrobiales</taxon>
        <taxon>Verrucomicrobiaceae</taxon>
        <taxon>Prosthecobacter</taxon>
    </lineage>
</organism>
<dbReference type="Gene3D" id="3.40.50.1110">
    <property type="entry name" value="SGNH hydrolase"/>
    <property type="match status" value="1"/>
</dbReference>
<dbReference type="AlphaFoldDB" id="A0A7W7YKY0"/>
<proteinExistence type="predicted"/>
<dbReference type="EMBL" id="JACHIF010000004">
    <property type="protein sequence ID" value="MBB5038126.1"/>
    <property type="molecule type" value="Genomic_DNA"/>
</dbReference>
<dbReference type="InterPro" id="IPR051532">
    <property type="entry name" value="Ester_Hydrolysis_Enzymes"/>
</dbReference>
<dbReference type="PANTHER" id="PTHR30383:SF5">
    <property type="entry name" value="SGNH HYDROLASE-TYPE ESTERASE DOMAIN-CONTAINING PROTEIN"/>
    <property type="match status" value="1"/>
</dbReference>
<dbReference type="InterPro" id="IPR036514">
    <property type="entry name" value="SGNH_hydro_sf"/>
</dbReference>
<dbReference type="GO" id="GO:0004622">
    <property type="term" value="F:phosphatidylcholine lysophospholipase activity"/>
    <property type="evidence" value="ECO:0007669"/>
    <property type="project" value="TreeGrafter"/>
</dbReference>
<dbReference type="SUPFAM" id="SSF52266">
    <property type="entry name" value="SGNH hydrolase"/>
    <property type="match status" value="1"/>
</dbReference>
<dbReference type="InterPro" id="IPR013830">
    <property type="entry name" value="SGNH_hydro"/>
</dbReference>
<gene>
    <name evidence="2" type="ORF">HNQ64_002384</name>
</gene>
<dbReference type="Gene3D" id="3.40.50.1820">
    <property type="entry name" value="alpha/beta hydrolase"/>
    <property type="match status" value="1"/>
</dbReference>
<evidence type="ECO:0000313" key="3">
    <source>
        <dbReference type="Proteomes" id="UP000534294"/>
    </source>
</evidence>
<sequence>MVAGFSVRIAILIMRAFLFSCLCLCLLPLHAALPEAQRILFLGDSITYAGTYVQIIEAALVAQHPEERYQILNLGLSSETVSGLSEDGHAGGKFPRPDLHERLDRVLAKIKPQLVVACYGMNDGIYYPLSPERLKAYQEGMKKLREKVMAIGASIIHLTPPVFDPMPIQARVLPAGLKDYPQPYSGYDEVLAAYAQWLLDQRGAGWQVLDVHGAMTKALAVARRSQADFSYSKDGIHPNAAGHLVMAGPLLDQWGLMVTADGQPAHVNGAAIFEAIQKKQNLLRDAWLTETGHKRPGVKVGLPLAEAEEQAAVLDKKARELAHVSTAQVLPGTTSNWNGYTKNEFTVDGKMVSVVVPKVVAPGKPWVWHGEFFGHKPAPDIALLGKGYHIVYMKVPDMLGSPPAVKHWNALYQELTTQHGFSAKPSLVGLSRGGLYCYNWAAANPDKVSCIYADAPVCDFKSWPGGKGKGKGDPKNWALILKLWRFKDEAEALAAKVNPVDQLEPLAKNGVALLHVYGDADDVVPWEENTGVIAQRYRALGGSITLIAKPGVGHHPHGLDDSQPIVDFILKHTR</sequence>
<dbReference type="PANTHER" id="PTHR30383">
    <property type="entry name" value="THIOESTERASE 1/PROTEASE 1/LYSOPHOSPHOLIPASE L1"/>
    <property type="match status" value="1"/>
</dbReference>
<dbReference type="SUPFAM" id="SSF53474">
    <property type="entry name" value="alpha/beta-Hydrolases"/>
    <property type="match status" value="1"/>
</dbReference>
<accession>A0A7W7YKY0</accession>
<evidence type="ECO:0000313" key="2">
    <source>
        <dbReference type="EMBL" id="MBB5038126.1"/>
    </source>
</evidence>
<dbReference type="RefSeq" id="WP_221305423.1">
    <property type="nucleotide sequence ID" value="NZ_JACHIF010000004.1"/>
</dbReference>
<name>A0A7W7YKY0_9BACT</name>
<dbReference type="Proteomes" id="UP000534294">
    <property type="component" value="Unassembled WGS sequence"/>
</dbReference>
<dbReference type="CDD" id="cd01834">
    <property type="entry name" value="SGNH_hydrolase_like_2"/>
    <property type="match status" value="1"/>
</dbReference>
<feature type="domain" description="SGNH hydrolase-type esterase" evidence="1">
    <location>
        <begin position="41"/>
        <end position="243"/>
    </location>
</feature>
<protein>
    <submittedName>
        <fullName evidence="2">Lysophospholipase L1-like esterase/pimeloyl-ACP methyl ester carboxylesterase</fullName>
    </submittedName>
</protein>
<reference evidence="2 3" key="1">
    <citation type="submission" date="2020-08" db="EMBL/GenBank/DDBJ databases">
        <title>Genomic Encyclopedia of Type Strains, Phase IV (KMG-IV): sequencing the most valuable type-strain genomes for metagenomic binning, comparative biology and taxonomic classification.</title>
        <authorList>
            <person name="Goeker M."/>
        </authorList>
    </citation>
    <scope>NUCLEOTIDE SEQUENCE [LARGE SCALE GENOMIC DNA]</scope>
    <source>
        <strain evidence="2 3">DSM 12251</strain>
    </source>
</reference>
<dbReference type="InterPro" id="IPR029058">
    <property type="entry name" value="AB_hydrolase_fold"/>
</dbReference>